<dbReference type="EMBL" id="GBXM01096626">
    <property type="protein sequence ID" value="JAH11951.1"/>
    <property type="molecule type" value="Transcribed_RNA"/>
</dbReference>
<name>A0A0E9Q4Y7_ANGAN</name>
<reference evidence="1" key="2">
    <citation type="journal article" date="2015" name="Fish Shellfish Immunol.">
        <title>Early steps in the European eel (Anguilla anguilla)-Vibrio vulnificus interaction in the gills: Role of the RtxA13 toxin.</title>
        <authorList>
            <person name="Callol A."/>
            <person name="Pajuelo D."/>
            <person name="Ebbesson L."/>
            <person name="Teles M."/>
            <person name="MacKenzie S."/>
            <person name="Amaro C."/>
        </authorList>
    </citation>
    <scope>NUCLEOTIDE SEQUENCE</scope>
</reference>
<accession>A0A0E9Q4Y7</accession>
<evidence type="ECO:0000313" key="1">
    <source>
        <dbReference type="EMBL" id="JAH11951.1"/>
    </source>
</evidence>
<organism evidence="1">
    <name type="scientific">Anguilla anguilla</name>
    <name type="common">European freshwater eel</name>
    <name type="synonym">Muraena anguilla</name>
    <dbReference type="NCBI Taxonomy" id="7936"/>
    <lineage>
        <taxon>Eukaryota</taxon>
        <taxon>Metazoa</taxon>
        <taxon>Chordata</taxon>
        <taxon>Craniata</taxon>
        <taxon>Vertebrata</taxon>
        <taxon>Euteleostomi</taxon>
        <taxon>Actinopterygii</taxon>
        <taxon>Neopterygii</taxon>
        <taxon>Teleostei</taxon>
        <taxon>Anguilliformes</taxon>
        <taxon>Anguillidae</taxon>
        <taxon>Anguilla</taxon>
    </lineage>
</organism>
<dbReference type="AlphaFoldDB" id="A0A0E9Q4Y7"/>
<reference evidence="1" key="1">
    <citation type="submission" date="2014-11" db="EMBL/GenBank/DDBJ databases">
        <authorList>
            <person name="Amaro Gonzalez C."/>
        </authorList>
    </citation>
    <scope>NUCLEOTIDE SEQUENCE</scope>
</reference>
<sequence>MVKSLMRWWLCSFRLQCRVTQSLWKRRSCRVVTRCSPSARSMPSDKYGS</sequence>
<protein>
    <submittedName>
        <fullName evidence="1">Uncharacterized protein</fullName>
    </submittedName>
</protein>
<proteinExistence type="predicted"/>